<dbReference type="InterPro" id="IPR050565">
    <property type="entry name" value="LYPA1-2/EST-like"/>
</dbReference>
<gene>
    <name evidence="4" type="ORF">C5F48_00930</name>
</gene>
<dbReference type="SUPFAM" id="SSF53474">
    <property type="entry name" value="alpha/beta-Hydrolases"/>
    <property type="match status" value="1"/>
</dbReference>
<sequence>MTRTLTTGRIPAASGKAKSLGVFLHGYGADGADLLGLAEPLAQHLPDTVFLAPDAPEPCRANGFGRQWFPIPWLDGSSEALAEAGLLQAAADLDAFLDAQLAKEGLAPEALALVGFSQGTMMALHVAPRRADPIAGIVAFSGRLLAPERLATEARSKPPVLLIHGDADEVVPFADMGLAGNALTAAGFTTYGHVMKGTGHGISPDGLSVALAFLKERLG</sequence>
<feature type="domain" description="Phospholipase/carboxylesterase/thioesterase" evidence="3">
    <location>
        <begin position="10"/>
        <end position="215"/>
    </location>
</feature>
<evidence type="ECO:0000256" key="2">
    <source>
        <dbReference type="ARBA" id="ARBA00022801"/>
    </source>
</evidence>
<accession>A0A2T4K0B8</accession>
<dbReference type="InterPro" id="IPR029058">
    <property type="entry name" value="AB_hydrolase_fold"/>
</dbReference>
<keyword evidence="2" id="KW-0378">Hydrolase</keyword>
<proteinExistence type="inferred from homology"/>
<organism evidence="4 5">
    <name type="scientific">Cereibacter changlensis JA139</name>
    <dbReference type="NCBI Taxonomy" id="1188249"/>
    <lineage>
        <taxon>Bacteria</taxon>
        <taxon>Pseudomonadati</taxon>
        <taxon>Pseudomonadota</taxon>
        <taxon>Alphaproteobacteria</taxon>
        <taxon>Rhodobacterales</taxon>
        <taxon>Paracoccaceae</taxon>
        <taxon>Cereibacter</taxon>
    </lineage>
</organism>
<dbReference type="EMBL" id="PZKG01000002">
    <property type="protein sequence ID" value="PTE23615.1"/>
    <property type="molecule type" value="Genomic_DNA"/>
</dbReference>
<evidence type="ECO:0000256" key="1">
    <source>
        <dbReference type="ARBA" id="ARBA00006499"/>
    </source>
</evidence>
<reference evidence="4 5" key="1">
    <citation type="submission" date="2018-03" db="EMBL/GenBank/DDBJ databases">
        <title>Cereibacter changlensis.</title>
        <authorList>
            <person name="Meyer T.E."/>
            <person name="Miller S."/>
            <person name="Lodha T."/>
            <person name="Gandham S."/>
            <person name="Chintalapati S."/>
            <person name="Chintalapati V.R."/>
        </authorList>
    </citation>
    <scope>NUCLEOTIDE SEQUENCE [LARGE SCALE GENOMIC DNA]</scope>
    <source>
        <strain evidence="4 5">JA139</strain>
    </source>
</reference>
<evidence type="ECO:0000313" key="4">
    <source>
        <dbReference type="EMBL" id="PTE23615.1"/>
    </source>
</evidence>
<dbReference type="OrthoDB" id="9801763at2"/>
<dbReference type="Proteomes" id="UP000241010">
    <property type="component" value="Unassembled WGS sequence"/>
</dbReference>
<dbReference type="Pfam" id="PF02230">
    <property type="entry name" value="Abhydrolase_2"/>
    <property type="match status" value="1"/>
</dbReference>
<keyword evidence="5" id="KW-1185">Reference proteome</keyword>
<evidence type="ECO:0000259" key="3">
    <source>
        <dbReference type="Pfam" id="PF02230"/>
    </source>
</evidence>
<dbReference type="PANTHER" id="PTHR10655">
    <property type="entry name" value="LYSOPHOSPHOLIPASE-RELATED"/>
    <property type="match status" value="1"/>
</dbReference>
<dbReference type="RefSeq" id="WP_107662034.1">
    <property type="nucleotide sequence ID" value="NZ_PZKG01000002.1"/>
</dbReference>
<name>A0A2T4K0B8_9RHOB</name>
<dbReference type="AlphaFoldDB" id="A0A2T4K0B8"/>
<dbReference type="InterPro" id="IPR003140">
    <property type="entry name" value="PLipase/COase/thioEstase"/>
</dbReference>
<protein>
    <submittedName>
        <fullName evidence="4">Phospholipase</fullName>
    </submittedName>
</protein>
<comment type="caution">
    <text evidence="4">The sequence shown here is derived from an EMBL/GenBank/DDBJ whole genome shotgun (WGS) entry which is preliminary data.</text>
</comment>
<comment type="similarity">
    <text evidence="1">Belongs to the AB hydrolase superfamily. AB hydrolase 2 family.</text>
</comment>
<evidence type="ECO:0000313" key="5">
    <source>
        <dbReference type="Proteomes" id="UP000241010"/>
    </source>
</evidence>
<dbReference type="PANTHER" id="PTHR10655:SF17">
    <property type="entry name" value="LYSOPHOSPHOLIPASE-LIKE PROTEIN 1"/>
    <property type="match status" value="1"/>
</dbReference>
<dbReference type="GO" id="GO:0016787">
    <property type="term" value="F:hydrolase activity"/>
    <property type="evidence" value="ECO:0007669"/>
    <property type="project" value="UniProtKB-KW"/>
</dbReference>
<dbReference type="Gene3D" id="3.40.50.1820">
    <property type="entry name" value="alpha/beta hydrolase"/>
    <property type="match status" value="1"/>
</dbReference>